<evidence type="ECO:0000313" key="3">
    <source>
        <dbReference type="EMBL" id="OCA89073.1"/>
    </source>
</evidence>
<feature type="transmembrane region" description="Helical" evidence="1">
    <location>
        <begin position="16"/>
        <end position="37"/>
    </location>
</feature>
<comment type="caution">
    <text evidence="3">The sequence shown here is derived from an EMBL/GenBank/DDBJ whole genome shotgun (WGS) entry which is preliminary data.</text>
</comment>
<proteinExistence type="predicted"/>
<keyword evidence="1" id="KW-0472">Membrane</keyword>
<dbReference type="AlphaFoldDB" id="A0A1B9AZ97"/>
<feature type="transmembrane region" description="Helical" evidence="1">
    <location>
        <begin position="57"/>
        <end position="78"/>
    </location>
</feature>
<dbReference type="Proteomes" id="UP000092578">
    <property type="component" value="Unassembled WGS sequence"/>
</dbReference>
<dbReference type="SUPFAM" id="SSF50156">
    <property type="entry name" value="PDZ domain-like"/>
    <property type="match status" value="1"/>
</dbReference>
<evidence type="ECO:0000256" key="1">
    <source>
        <dbReference type="SAM" id="Phobius"/>
    </source>
</evidence>
<accession>A0A1B9AZ97</accession>
<dbReference type="RefSeq" id="WP_065410387.1">
    <property type="nucleotide sequence ID" value="NZ_MAYT01000012.1"/>
</dbReference>
<feature type="transmembrane region" description="Helical" evidence="1">
    <location>
        <begin position="247"/>
        <end position="277"/>
    </location>
</feature>
<dbReference type="InterPro" id="IPR036034">
    <property type="entry name" value="PDZ_sf"/>
</dbReference>
<feature type="domain" description="PDZ" evidence="2">
    <location>
        <begin position="301"/>
        <end position="359"/>
    </location>
</feature>
<evidence type="ECO:0000259" key="2">
    <source>
        <dbReference type="PROSITE" id="PS50106"/>
    </source>
</evidence>
<keyword evidence="1" id="KW-1133">Transmembrane helix</keyword>
<organism evidence="3 4">
    <name type="scientific">Pseudobacillus wudalianchiensis</name>
    <dbReference type="NCBI Taxonomy" id="1743143"/>
    <lineage>
        <taxon>Bacteria</taxon>
        <taxon>Bacillati</taxon>
        <taxon>Bacillota</taxon>
        <taxon>Bacilli</taxon>
        <taxon>Bacillales</taxon>
        <taxon>Bacillaceae</taxon>
        <taxon>Pseudobacillus</taxon>
    </lineage>
</organism>
<dbReference type="PROSITE" id="PS50106">
    <property type="entry name" value="PDZ"/>
    <property type="match status" value="1"/>
</dbReference>
<dbReference type="EMBL" id="MAYT01000012">
    <property type="protein sequence ID" value="OCA89073.1"/>
    <property type="molecule type" value="Genomic_DNA"/>
</dbReference>
<reference evidence="4" key="1">
    <citation type="submission" date="2016-05" db="EMBL/GenBank/DDBJ databases">
        <authorList>
            <person name="Liu B."/>
            <person name="Wang J."/>
            <person name="Zhu Y."/>
            <person name="Liu G."/>
            <person name="Chen Q."/>
            <person name="Chen Z."/>
            <person name="Lan J."/>
            <person name="Che J."/>
            <person name="Ge C."/>
            <person name="Shi H."/>
            <person name="Pan Z."/>
            <person name="Liu X."/>
        </authorList>
    </citation>
    <scope>NUCLEOTIDE SEQUENCE [LARGE SCALE GENOMIC DNA]</scope>
    <source>
        <strain evidence="4">FJAT-27215</strain>
    </source>
</reference>
<protein>
    <recommendedName>
        <fullName evidence="2">PDZ domain-containing protein</fullName>
    </recommendedName>
</protein>
<gene>
    <name evidence="3" type="ORF">A8F95_06610</name>
</gene>
<dbReference type="Gene3D" id="2.30.42.10">
    <property type="match status" value="1"/>
</dbReference>
<dbReference type="SMART" id="SM00228">
    <property type="entry name" value="PDZ"/>
    <property type="match status" value="1"/>
</dbReference>
<keyword evidence="4" id="KW-1185">Reference proteome</keyword>
<evidence type="ECO:0000313" key="4">
    <source>
        <dbReference type="Proteomes" id="UP000092578"/>
    </source>
</evidence>
<feature type="transmembrane region" description="Helical" evidence="1">
    <location>
        <begin position="107"/>
        <end position="127"/>
    </location>
</feature>
<sequence length="397" mass="44930">MLQEWLLELLAGFGKLFIHPIFYFSFLLAFVVGMFRVSRERKDFHTRVYDIYQEVRYILPSSLLIGLLLSIIAVGFGLTLPLELLNFIAAVTIVLSAGGFRLLSPAWIIGLALLIFVVSEKIGYSFIPYEGLSFNKILMTMAIMLALLFITEGLLMLKQGWQGTSPRLAESPRGLKVGVQLAQRLWLVPMFLVLPTGELTSPWPWWPVVSIGSETYSFIWFPFLVGFAQLVKSTLPELAVKATGKNIIAAGVVTLLLAIAAYWVPLLAVVSAIFAFISRIWISWRHHAYEKDRHYFFTPQPKGVMILGILPYTPAKKMDLKIGEIIYKVNGIEVNTENEFYKALQKNAAYCKLEVVDVNGQNRFAQGSLYEGQHYELGLILVDEDKELMTEENERYS</sequence>
<dbReference type="InterPro" id="IPR001478">
    <property type="entry name" value="PDZ"/>
</dbReference>
<name>A0A1B9AZ97_9BACI</name>
<feature type="transmembrane region" description="Helical" evidence="1">
    <location>
        <begin position="139"/>
        <end position="157"/>
    </location>
</feature>
<keyword evidence="1" id="KW-0812">Transmembrane</keyword>